<proteinExistence type="predicted"/>
<dbReference type="Proteomes" id="UP000019918">
    <property type="component" value="Unassembled WGS sequence"/>
</dbReference>
<dbReference type="EMBL" id="JFHN01000065">
    <property type="protein sequence ID" value="EXU74200.1"/>
    <property type="molecule type" value="Genomic_DNA"/>
</dbReference>
<reference evidence="1 2" key="1">
    <citation type="submission" date="2014-02" db="EMBL/GenBank/DDBJ databases">
        <title>Draft genome of Erwinia mallotivora strain BT-MARDI, a papaya dieback pathogen.</title>
        <authorList>
            <person name="Redzuan R."/>
            <person name="Abu Bakar N."/>
            <person name="Badrun R."/>
            <person name="Mohd Raih M.F."/>
            <person name="Rozano L."/>
            <person name="Mat Amin N."/>
        </authorList>
    </citation>
    <scope>NUCLEOTIDE SEQUENCE [LARGE SCALE GENOMIC DNA]</scope>
    <source>
        <strain evidence="1 2">BT-MARDI</strain>
    </source>
</reference>
<comment type="caution">
    <text evidence="1">The sequence shown here is derived from an EMBL/GenBank/DDBJ whole genome shotgun (WGS) entry which is preliminary data.</text>
</comment>
<protein>
    <submittedName>
        <fullName evidence="1">Uncharacterized protein</fullName>
    </submittedName>
</protein>
<organism evidence="1 2">
    <name type="scientific">Erwinia mallotivora</name>
    <dbReference type="NCBI Taxonomy" id="69222"/>
    <lineage>
        <taxon>Bacteria</taxon>
        <taxon>Pseudomonadati</taxon>
        <taxon>Pseudomonadota</taxon>
        <taxon>Gammaproteobacteria</taxon>
        <taxon>Enterobacterales</taxon>
        <taxon>Erwiniaceae</taxon>
        <taxon>Erwinia</taxon>
    </lineage>
</organism>
<sequence>MVIMQGTVEKAELQAQAQRVATAEMAVKEETPPLMVQEEMAAQEELAAMVATKLRLFFQSLWCSGYPAVCSRMAAIAALTFSCNARGCQAGPRFISWLRPFYNPFTRATLFSLPPSTV</sequence>
<evidence type="ECO:0000313" key="1">
    <source>
        <dbReference type="EMBL" id="EXU74200.1"/>
    </source>
</evidence>
<gene>
    <name evidence="1" type="ORF">BG55_18770</name>
</gene>
<dbReference type="PATRIC" id="fig|69222.5.peg.3829"/>
<accession>A0A014NKB5</accession>
<evidence type="ECO:0000313" key="2">
    <source>
        <dbReference type="Proteomes" id="UP000019918"/>
    </source>
</evidence>
<name>A0A014NKB5_9GAMM</name>
<dbReference type="AlphaFoldDB" id="A0A014NKB5"/>
<keyword evidence="2" id="KW-1185">Reference proteome</keyword>